<dbReference type="OrthoDB" id="2344312at2759"/>
<feature type="region of interest" description="Disordered" evidence="1">
    <location>
        <begin position="127"/>
        <end position="148"/>
    </location>
</feature>
<proteinExistence type="predicted"/>
<feature type="transmembrane region" description="Helical" evidence="2">
    <location>
        <begin position="184"/>
        <end position="203"/>
    </location>
</feature>
<protein>
    <submittedName>
        <fullName evidence="4">Fd1677b3-ea14-4c7c-89d9-72c806e35644</fullName>
    </submittedName>
</protein>
<gene>
    <name evidence="4" type="ORF">SCLTRI_LOCUS5582</name>
</gene>
<reference evidence="4" key="1">
    <citation type="submission" date="2020-10" db="EMBL/GenBank/DDBJ databases">
        <authorList>
            <person name="Kusch S."/>
        </authorList>
    </citation>
    <scope>NUCLEOTIDE SEQUENCE</scope>
    <source>
        <strain evidence="4">SwB9</strain>
    </source>
</reference>
<evidence type="ECO:0000256" key="2">
    <source>
        <dbReference type="SAM" id="Phobius"/>
    </source>
</evidence>
<dbReference type="AlphaFoldDB" id="A0A8H2ZPN7"/>
<comment type="caution">
    <text evidence="4">The sequence shown here is derived from an EMBL/GenBank/DDBJ whole genome shotgun (WGS) entry which is preliminary data.</text>
</comment>
<evidence type="ECO:0000313" key="4">
    <source>
        <dbReference type="EMBL" id="CAD6445861.1"/>
    </source>
</evidence>
<accession>A0A8H2ZPN7</accession>
<feature type="transmembrane region" description="Helical" evidence="2">
    <location>
        <begin position="101"/>
        <end position="122"/>
    </location>
</feature>
<dbReference type="Pfam" id="PF24840">
    <property type="entry name" value="NTF2_SigF"/>
    <property type="match status" value="2"/>
</dbReference>
<keyword evidence="2" id="KW-1133">Transmembrane helix</keyword>
<keyword evidence="2" id="KW-0472">Membrane</keyword>
<keyword evidence="5" id="KW-1185">Reference proteome</keyword>
<feature type="domain" description="SigF-like NTF2-like" evidence="3">
    <location>
        <begin position="1"/>
        <end position="125"/>
    </location>
</feature>
<evidence type="ECO:0000256" key="1">
    <source>
        <dbReference type="SAM" id="MobiDB-lite"/>
    </source>
</evidence>
<feature type="compositionally biased region" description="Basic and acidic residues" evidence="1">
    <location>
        <begin position="238"/>
        <end position="253"/>
    </location>
</feature>
<organism evidence="4 5">
    <name type="scientific">Sclerotinia trifoliorum</name>
    <dbReference type="NCBI Taxonomy" id="28548"/>
    <lineage>
        <taxon>Eukaryota</taxon>
        <taxon>Fungi</taxon>
        <taxon>Dikarya</taxon>
        <taxon>Ascomycota</taxon>
        <taxon>Pezizomycotina</taxon>
        <taxon>Leotiomycetes</taxon>
        <taxon>Helotiales</taxon>
        <taxon>Sclerotiniaceae</taxon>
        <taxon>Sclerotinia</taxon>
    </lineage>
</organism>
<dbReference type="EMBL" id="CAJHIA010000017">
    <property type="protein sequence ID" value="CAD6445861.1"/>
    <property type="molecule type" value="Genomic_DNA"/>
</dbReference>
<dbReference type="Proteomes" id="UP000624404">
    <property type="component" value="Unassembled WGS sequence"/>
</dbReference>
<name>A0A8H2ZPN7_9HELO</name>
<feature type="region of interest" description="Disordered" evidence="1">
    <location>
        <begin position="220"/>
        <end position="253"/>
    </location>
</feature>
<feature type="domain" description="SigF-like NTF2-like" evidence="3">
    <location>
        <begin position="149"/>
        <end position="198"/>
    </location>
</feature>
<dbReference type="InterPro" id="IPR057514">
    <property type="entry name" value="NTF2_SigF"/>
</dbReference>
<dbReference type="PANTHER" id="PTHR35393:SF1">
    <property type="entry name" value="SNOAL-LIKE DOMAIN-CONTAINING PROTEIN"/>
    <property type="match status" value="1"/>
</dbReference>
<sequence>MDHPKSQIAPIIHTLCSGSPSAQKEALETYFTNDASFSHPLCSVPSFSSVRIPVLGEVNSRWVLWCVYRWYKVLSPRIVVEIDGVEYNPETQTLFLQIHQIFHLFFVPFFTPTVYLTTILHLTSSSGRLQSHDHSSSEGSSTGASETRRRTKYLIKHQEDLYQSTEVVKFFWPGGTKIIGAWRLFATLLCIFGAIIFAPFTWMQEWGWFGNGWDVREKKNEGRDEVNGVNGRNGVNGGRRENRNTNGEVRKNR</sequence>
<keyword evidence="2" id="KW-0812">Transmembrane</keyword>
<evidence type="ECO:0000259" key="3">
    <source>
        <dbReference type="Pfam" id="PF24840"/>
    </source>
</evidence>
<dbReference type="PANTHER" id="PTHR35393">
    <property type="entry name" value="CHROMOSOME 1, WHOLE GENOME SHOTGUN SEQUENCE"/>
    <property type="match status" value="1"/>
</dbReference>
<evidence type="ECO:0000313" key="5">
    <source>
        <dbReference type="Proteomes" id="UP000624404"/>
    </source>
</evidence>